<dbReference type="SUPFAM" id="SSF47757">
    <property type="entry name" value="Chemotaxis receptor methyltransferase CheR, N-terminal domain"/>
    <property type="match status" value="1"/>
</dbReference>
<dbReference type="EMBL" id="MTKO01000118">
    <property type="protein sequence ID" value="RWX43527.1"/>
    <property type="molecule type" value="Genomic_DNA"/>
</dbReference>
<sequence length="275" mass="31980">MNESDIEQIEINLLLDAVLQRYGYDFRDYARASIERRVRSLCRSDDCRYLSEILPKLLRDASFLEKIIREFSVTVTDMFRDPFVYRNIRKQVVPMLKTYPYIKVWVAGCATGKEAYSIAILLMEEGLYDRAVIYGTDFNDLALEQSQKGIYSVQRMEAFCANYEQAGGTAALTDYFLLSEKGCVVKEEVKKNITFANHNLVTDNVFGEMHLILCRNVLIYFNKILQRRVLNIFRDSLVFDGFFCLGSKESLKFSGLEKEMKVVNERARIYQKKTL</sequence>
<keyword evidence="2" id="KW-0489">Methyltransferase</keyword>
<dbReference type="InterPro" id="IPR022641">
    <property type="entry name" value="CheR_N"/>
</dbReference>
<dbReference type="PANTHER" id="PTHR24422:SF8">
    <property type="entry name" value="CHEMOTAXIS PROTEIN"/>
    <property type="match status" value="1"/>
</dbReference>
<dbReference type="InterPro" id="IPR050903">
    <property type="entry name" value="Bact_Chemotaxis_MeTrfase"/>
</dbReference>
<dbReference type="SMART" id="SM00138">
    <property type="entry name" value="MeTrc"/>
    <property type="match status" value="1"/>
</dbReference>
<proteinExistence type="predicted"/>
<name>A0A3S3U4G3_9BACT</name>
<dbReference type="InterPro" id="IPR000780">
    <property type="entry name" value="CheR_MeTrfase"/>
</dbReference>
<protein>
    <submittedName>
        <fullName evidence="2">Chemotaxis protein methyltransferase CheR</fullName>
        <ecNumber evidence="2">2.1.1.80</ecNumber>
    </submittedName>
</protein>
<keyword evidence="3" id="KW-1185">Reference proteome</keyword>
<feature type="domain" description="CheR-type methyltransferase" evidence="1">
    <location>
        <begin position="1"/>
        <end position="251"/>
    </location>
</feature>
<dbReference type="AlphaFoldDB" id="A0A3S3U4G3"/>
<organism evidence="2 3">
    <name type="scientific">Candidatus Electrothrix aarhusensis</name>
    <dbReference type="NCBI Taxonomy" id="1859131"/>
    <lineage>
        <taxon>Bacteria</taxon>
        <taxon>Pseudomonadati</taxon>
        <taxon>Thermodesulfobacteriota</taxon>
        <taxon>Desulfobulbia</taxon>
        <taxon>Desulfobulbales</taxon>
        <taxon>Desulfobulbaceae</taxon>
        <taxon>Candidatus Electrothrix</taxon>
    </lineage>
</organism>
<accession>A0A3S3U4G3</accession>
<dbReference type="SUPFAM" id="SSF53335">
    <property type="entry name" value="S-adenosyl-L-methionine-dependent methyltransferases"/>
    <property type="match status" value="1"/>
</dbReference>
<evidence type="ECO:0000259" key="1">
    <source>
        <dbReference type="PROSITE" id="PS50123"/>
    </source>
</evidence>
<dbReference type="Pfam" id="PF01739">
    <property type="entry name" value="CheR"/>
    <property type="match status" value="1"/>
</dbReference>
<dbReference type="InterPro" id="IPR022642">
    <property type="entry name" value="CheR_C"/>
</dbReference>
<evidence type="ECO:0000313" key="3">
    <source>
        <dbReference type="Proteomes" id="UP000287853"/>
    </source>
</evidence>
<dbReference type="GO" id="GO:0008983">
    <property type="term" value="F:protein-glutamate O-methyltransferase activity"/>
    <property type="evidence" value="ECO:0007669"/>
    <property type="project" value="UniProtKB-EC"/>
</dbReference>
<dbReference type="Proteomes" id="UP000287853">
    <property type="component" value="Unassembled WGS sequence"/>
</dbReference>
<dbReference type="EC" id="2.1.1.80" evidence="2"/>
<dbReference type="Gene3D" id="3.40.50.150">
    <property type="entry name" value="Vaccinia Virus protein VP39"/>
    <property type="match status" value="1"/>
</dbReference>
<reference evidence="2 3" key="1">
    <citation type="submission" date="2017-01" db="EMBL/GenBank/DDBJ databases">
        <title>The cable genome- insights into the physiology and evolution of filamentous bacteria capable of sulfide oxidation via long distance electron transfer.</title>
        <authorList>
            <person name="Schreiber L."/>
            <person name="Bjerg J.T."/>
            <person name="Boggild A."/>
            <person name="Van De Vossenberg J."/>
            <person name="Meysman F."/>
            <person name="Nielsen L.P."/>
            <person name="Schramm A."/>
            <person name="Kjeldsen K.U."/>
        </authorList>
    </citation>
    <scope>NUCLEOTIDE SEQUENCE [LARGE SCALE GENOMIC DNA]</scope>
    <source>
        <strain evidence="2">MCF</strain>
    </source>
</reference>
<dbReference type="GO" id="GO:0032259">
    <property type="term" value="P:methylation"/>
    <property type="evidence" value="ECO:0007669"/>
    <property type="project" value="UniProtKB-KW"/>
</dbReference>
<dbReference type="InterPro" id="IPR029063">
    <property type="entry name" value="SAM-dependent_MTases_sf"/>
</dbReference>
<dbReference type="Pfam" id="PF03705">
    <property type="entry name" value="CheR_N"/>
    <property type="match status" value="1"/>
</dbReference>
<dbReference type="PROSITE" id="PS50123">
    <property type="entry name" value="CHER"/>
    <property type="match status" value="1"/>
</dbReference>
<dbReference type="PRINTS" id="PR00996">
    <property type="entry name" value="CHERMTFRASE"/>
</dbReference>
<gene>
    <name evidence="2" type="ORF">H206_02708</name>
</gene>
<evidence type="ECO:0000313" key="2">
    <source>
        <dbReference type="EMBL" id="RWX43527.1"/>
    </source>
</evidence>
<comment type="caution">
    <text evidence="2">The sequence shown here is derived from an EMBL/GenBank/DDBJ whole genome shotgun (WGS) entry which is preliminary data.</text>
</comment>
<dbReference type="PANTHER" id="PTHR24422">
    <property type="entry name" value="CHEMOTAXIS PROTEIN METHYLTRANSFERASE"/>
    <property type="match status" value="1"/>
</dbReference>
<keyword evidence="2" id="KW-0808">Transferase</keyword>